<gene>
    <name evidence="3" type="primary">LOC112041515</name>
</gene>
<organism evidence="2 3">
    <name type="scientific">Lingula anatina</name>
    <name type="common">Brachiopod</name>
    <name type="synonym">Lingula unguis</name>
    <dbReference type="NCBI Taxonomy" id="7574"/>
    <lineage>
        <taxon>Eukaryota</taxon>
        <taxon>Metazoa</taxon>
        <taxon>Spiralia</taxon>
        <taxon>Lophotrochozoa</taxon>
        <taxon>Brachiopoda</taxon>
        <taxon>Linguliformea</taxon>
        <taxon>Lingulata</taxon>
        <taxon>Lingulida</taxon>
        <taxon>Linguloidea</taxon>
        <taxon>Lingulidae</taxon>
        <taxon>Lingula</taxon>
    </lineage>
</organism>
<dbReference type="AlphaFoldDB" id="A0A2R2MKM8"/>
<keyword evidence="2" id="KW-1185">Reference proteome</keyword>
<evidence type="ECO:0000256" key="1">
    <source>
        <dbReference type="SAM" id="SignalP"/>
    </source>
</evidence>
<keyword evidence="1" id="KW-0732">Signal</keyword>
<evidence type="ECO:0000313" key="3">
    <source>
        <dbReference type="RefSeq" id="XP_023930622.1"/>
    </source>
</evidence>
<evidence type="ECO:0000313" key="2">
    <source>
        <dbReference type="Proteomes" id="UP000085678"/>
    </source>
</evidence>
<sequence>MAQAARFLVIILCVYLMAVAANEMGNRESDYYNWMDEIAQAACTGIMPVDGTVHAVRRYCNSAYAACSTACTDLGKTCFETLHVYLNRPRLSSNHDEAVGVTGSQVHRYGGGCGGGCGPNYCCCRG</sequence>
<feature type="signal peptide" evidence="1">
    <location>
        <begin position="1"/>
        <end position="21"/>
    </location>
</feature>
<proteinExistence type="predicted"/>
<dbReference type="OMA" id="AIRRNCK"/>
<protein>
    <submittedName>
        <fullName evidence="3">Uncharacterized protein LOC112041515</fullName>
    </submittedName>
</protein>
<dbReference type="InParanoid" id="A0A2R2MKM8"/>
<name>A0A2R2MKM8_LINAN</name>
<accession>A0A2R2MKM8</accession>
<feature type="chain" id="PRO_5015114083" evidence="1">
    <location>
        <begin position="22"/>
        <end position="126"/>
    </location>
</feature>
<dbReference type="KEGG" id="lak:112041515"/>
<dbReference type="GeneID" id="112041515"/>
<dbReference type="Proteomes" id="UP000085678">
    <property type="component" value="Unplaced"/>
</dbReference>
<dbReference type="RefSeq" id="XP_023930622.1">
    <property type="nucleotide sequence ID" value="XM_024074854.1"/>
</dbReference>
<reference evidence="3" key="1">
    <citation type="submission" date="2025-08" db="UniProtKB">
        <authorList>
            <consortium name="RefSeq"/>
        </authorList>
    </citation>
    <scope>IDENTIFICATION</scope>
    <source>
        <tissue evidence="3">Gonads</tissue>
    </source>
</reference>